<evidence type="ECO:0000313" key="2">
    <source>
        <dbReference type="EMBL" id="OWP00982.1"/>
    </source>
</evidence>
<evidence type="ECO:0000256" key="1">
    <source>
        <dbReference type="SAM" id="SignalP"/>
    </source>
</evidence>
<dbReference type="OrthoDB" id="3554208at2759"/>
<protein>
    <submittedName>
        <fullName evidence="2">Uncharacterized protein</fullName>
    </submittedName>
</protein>
<dbReference type="EMBL" id="MZNU01000298">
    <property type="protein sequence ID" value="OWP00982.1"/>
    <property type="molecule type" value="Genomic_DNA"/>
</dbReference>
<organism evidence="2 3">
    <name type="scientific">Diplocarpon coronariae</name>
    <dbReference type="NCBI Taxonomy" id="2795749"/>
    <lineage>
        <taxon>Eukaryota</taxon>
        <taxon>Fungi</taxon>
        <taxon>Dikarya</taxon>
        <taxon>Ascomycota</taxon>
        <taxon>Pezizomycotina</taxon>
        <taxon>Leotiomycetes</taxon>
        <taxon>Helotiales</taxon>
        <taxon>Drepanopezizaceae</taxon>
        <taxon>Diplocarpon</taxon>
    </lineage>
</organism>
<evidence type="ECO:0000313" key="3">
    <source>
        <dbReference type="Proteomes" id="UP000242519"/>
    </source>
</evidence>
<feature type="signal peptide" evidence="1">
    <location>
        <begin position="1"/>
        <end position="23"/>
    </location>
</feature>
<dbReference type="Proteomes" id="UP000242519">
    <property type="component" value="Unassembled WGS sequence"/>
</dbReference>
<proteinExistence type="predicted"/>
<comment type="caution">
    <text evidence="2">The sequence shown here is derived from an EMBL/GenBank/DDBJ whole genome shotgun (WGS) entry which is preliminary data.</text>
</comment>
<sequence>MHFNTLSVLTGLLSLAAASVGEALDKRQTPEQTTAAADALMSYISALQTNPAYISVASAIETDAAAVSSLAVFEASVSSVFAQQGTLAADYLDGIPATVRPFFSSVYAAEASILTANGFRNPIPKMTGTSEAAAAKETGMGRMGSMAVAGVVGFVGAVVAL</sequence>
<keyword evidence="1" id="KW-0732">Signal</keyword>
<dbReference type="InParanoid" id="A0A218YZS8"/>
<reference evidence="2 3" key="1">
    <citation type="submission" date="2017-04" db="EMBL/GenBank/DDBJ databases">
        <title>Draft genome sequence of Marssonina coronaria NL1: causal agent of apple blotch.</title>
        <authorList>
            <person name="Cheng Q."/>
        </authorList>
    </citation>
    <scope>NUCLEOTIDE SEQUENCE [LARGE SCALE GENOMIC DNA]</scope>
    <source>
        <strain evidence="2 3">NL1</strain>
    </source>
</reference>
<keyword evidence="3" id="KW-1185">Reference proteome</keyword>
<gene>
    <name evidence="2" type="ORF">B2J93_278</name>
</gene>
<accession>A0A218YZS8</accession>
<dbReference type="AlphaFoldDB" id="A0A218YZS8"/>
<name>A0A218YZS8_9HELO</name>
<feature type="chain" id="PRO_5013211035" evidence="1">
    <location>
        <begin position="24"/>
        <end position="161"/>
    </location>
</feature>